<dbReference type="Gene3D" id="3.20.20.410">
    <property type="entry name" value="Protein of unknown function UPF0759"/>
    <property type="match status" value="1"/>
</dbReference>
<organism evidence="1 2">
    <name type="scientific">Virgibacillus halodenitrificans</name>
    <name type="common">Bacillus halodenitrificans</name>
    <dbReference type="NCBI Taxonomy" id="1482"/>
    <lineage>
        <taxon>Bacteria</taxon>
        <taxon>Bacillati</taxon>
        <taxon>Bacillota</taxon>
        <taxon>Bacilli</taxon>
        <taxon>Bacillales</taxon>
        <taxon>Bacillaceae</taxon>
        <taxon>Virgibacillus</taxon>
    </lineage>
</organism>
<dbReference type="InterPro" id="IPR002763">
    <property type="entry name" value="DUF72"/>
</dbReference>
<accession>A0ABR7VMM8</accession>
<evidence type="ECO:0000313" key="2">
    <source>
        <dbReference type="Proteomes" id="UP000621631"/>
    </source>
</evidence>
<dbReference type="SUPFAM" id="SSF117396">
    <property type="entry name" value="TM1631-like"/>
    <property type="match status" value="1"/>
</dbReference>
<proteinExistence type="predicted"/>
<sequence length="283" mass="33222">MIYIGVTGWGDHHSLYPPDLKSKDKLAEYSSHFPVVEVDTSFYAIQPIRNAEKWVKQTPENFRFVVKAYQGMTGHQRGDIPFETKEDMFKTYIESLVPYQNAGKLEMVLFQFPPWFDCRKENVNYLRYCKQRMGDIPIALEFRNQSWFSDEFRQSTLDFMEKEGWIHSIADEPQAGDRSIPIVPVVTNSNKTLVRMHGRNVHGWNKPKNADTNWRDVRYLYKYNQEELLEWKQRIEKLTQESEDIIILFNNNSGGDAAGNAKEFQGLMDIQYEGLAPRQLDLF</sequence>
<gene>
    <name evidence="1" type="ORF">IC602_10020</name>
</gene>
<protein>
    <submittedName>
        <fullName evidence="1">DUF72 domain-containing protein</fullName>
    </submittedName>
</protein>
<dbReference type="RefSeq" id="WP_189778079.1">
    <property type="nucleotide sequence ID" value="NZ_JACWEZ010000005.1"/>
</dbReference>
<comment type="caution">
    <text evidence="1">The sequence shown here is derived from an EMBL/GenBank/DDBJ whole genome shotgun (WGS) entry which is preliminary data.</text>
</comment>
<keyword evidence="2" id="KW-1185">Reference proteome</keyword>
<dbReference type="InterPro" id="IPR036520">
    <property type="entry name" value="UPF0759_sf"/>
</dbReference>
<dbReference type="EMBL" id="JACWEZ010000005">
    <property type="protein sequence ID" value="MBD1222938.1"/>
    <property type="molecule type" value="Genomic_DNA"/>
</dbReference>
<evidence type="ECO:0000313" key="1">
    <source>
        <dbReference type="EMBL" id="MBD1222938.1"/>
    </source>
</evidence>
<dbReference type="PANTHER" id="PTHR30348">
    <property type="entry name" value="UNCHARACTERIZED PROTEIN YECE"/>
    <property type="match status" value="1"/>
</dbReference>
<dbReference type="Pfam" id="PF01904">
    <property type="entry name" value="DUF72"/>
    <property type="match status" value="1"/>
</dbReference>
<dbReference type="PANTHER" id="PTHR30348:SF13">
    <property type="entry name" value="UPF0759 PROTEIN YUNF"/>
    <property type="match status" value="1"/>
</dbReference>
<reference evidence="1 2" key="1">
    <citation type="submission" date="2020-09" db="EMBL/GenBank/DDBJ databases">
        <title>Draft Genome Sequences of Oil-Oxidizing Bacteria Halomonas titanicae, Marinobacter lutaoensis, and Virgibacillus halodenitrificans Isolated from Highly Saline Environments.</title>
        <authorList>
            <person name="Grouzdev D.S."/>
            <person name="Sokolova D.S."/>
            <person name="Semenova E.M."/>
            <person name="Borzenkov I.A."/>
            <person name="Bidzhieva S.K."/>
            <person name="Poltaraus A.B."/>
            <person name="Nazina T.N."/>
        </authorList>
    </citation>
    <scope>NUCLEOTIDE SEQUENCE [LARGE SCALE GENOMIC DNA]</scope>
    <source>
        <strain evidence="1 2">VKM B-3472D</strain>
    </source>
</reference>
<name>A0ABR7VMM8_VIRHA</name>
<dbReference type="Proteomes" id="UP000621631">
    <property type="component" value="Unassembled WGS sequence"/>
</dbReference>